<evidence type="ECO:0000313" key="4">
    <source>
        <dbReference type="Proteomes" id="UP000023152"/>
    </source>
</evidence>
<evidence type="ECO:0000256" key="2">
    <source>
        <dbReference type="SAM" id="Phobius"/>
    </source>
</evidence>
<protein>
    <submittedName>
        <fullName evidence="3">Uncharacterized protein</fullName>
    </submittedName>
</protein>
<dbReference type="AlphaFoldDB" id="X6PCS0"/>
<dbReference type="EMBL" id="ASPP01001081">
    <property type="protein sequence ID" value="ETO36006.1"/>
    <property type="molecule type" value="Genomic_DNA"/>
</dbReference>
<accession>X6PCS0</accession>
<evidence type="ECO:0000313" key="3">
    <source>
        <dbReference type="EMBL" id="ETO36006.1"/>
    </source>
</evidence>
<keyword evidence="2" id="KW-0472">Membrane</keyword>
<dbReference type="Proteomes" id="UP000023152">
    <property type="component" value="Unassembled WGS sequence"/>
</dbReference>
<sequence>MDYQFFFSSTTPFFILFSITILFILIACFTFFVAVAFFFFLSKNKMLKLNQKKKGFRIMGNKSKPMSTPEADVAFDQTWDQYARQNLSKIALEHHKKYEHALFVQRVINFKPGKSMDKVKEKMNDKEMEAMKKDSKYYSILQLHSTARTYLLYVPQSLLENEKSEVEFKPLIKSDEKEQQEDGLVLTYNYNASSESTDTHDKKQHQNYWKIFGEKKKEPKKKSSKDKDQQSLEPQVDEQTALKILLLLHGTDESVFDCELLRQEDGEMSWLELAEKHQIVLIFPQGKY</sequence>
<keyword evidence="4" id="KW-1185">Reference proteome</keyword>
<keyword evidence="2" id="KW-1133">Transmembrane helix</keyword>
<evidence type="ECO:0000256" key="1">
    <source>
        <dbReference type="SAM" id="MobiDB-lite"/>
    </source>
</evidence>
<organism evidence="3 4">
    <name type="scientific">Reticulomyxa filosa</name>
    <dbReference type="NCBI Taxonomy" id="46433"/>
    <lineage>
        <taxon>Eukaryota</taxon>
        <taxon>Sar</taxon>
        <taxon>Rhizaria</taxon>
        <taxon>Retaria</taxon>
        <taxon>Foraminifera</taxon>
        <taxon>Monothalamids</taxon>
        <taxon>Reticulomyxidae</taxon>
        <taxon>Reticulomyxa</taxon>
    </lineage>
</organism>
<feature type="transmembrane region" description="Helical" evidence="2">
    <location>
        <begin position="12"/>
        <end position="41"/>
    </location>
</feature>
<comment type="caution">
    <text evidence="3">The sequence shown here is derived from an EMBL/GenBank/DDBJ whole genome shotgun (WGS) entry which is preliminary data.</text>
</comment>
<feature type="region of interest" description="Disordered" evidence="1">
    <location>
        <begin position="216"/>
        <end position="235"/>
    </location>
</feature>
<proteinExistence type="predicted"/>
<name>X6PCS0_RETFI</name>
<keyword evidence="2" id="KW-0812">Transmembrane</keyword>
<reference evidence="3 4" key="1">
    <citation type="journal article" date="2013" name="Curr. Biol.">
        <title>The Genome of the Foraminiferan Reticulomyxa filosa.</title>
        <authorList>
            <person name="Glockner G."/>
            <person name="Hulsmann N."/>
            <person name="Schleicher M."/>
            <person name="Noegel A.A."/>
            <person name="Eichinger L."/>
            <person name="Gallinger C."/>
            <person name="Pawlowski J."/>
            <person name="Sierra R."/>
            <person name="Euteneuer U."/>
            <person name="Pillet L."/>
            <person name="Moustafa A."/>
            <person name="Platzer M."/>
            <person name="Groth M."/>
            <person name="Szafranski K."/>
            <person name="Schliwa M."/>
        </authorList>
    </citation>
    <scope>NUCLEOTIDE SEQUENCE [LARGE SCALE GENOMIC DNA]</scope>
</reference>
<gene>
    <name evidence="3" type="ORF">RFI_01055</name>
</gene>